<dbReference type="PANTHER" id="PTHR16255">
    <property type="entry name" value="REQUIRED FOR MEIOTIC NUCLEAR DIVISION PROTEIN 1 HOMOLOG"/>
    <property type="match status" value="1"/>
</dbReference>
<gene>
    <name evidence="3" type="ORF">BAUCODRAFT_52365</name>
</gene>
<reference evidence="3 4" key="1">
    <citation type="journal article" date="2012" name="PLoS Pathog.">
        <title>Diverse lifestyles and strategies of plant pathogenesis encoded in the genomes of eighteen Dothideomycetes fungi.</title>
        <authorList>
            <person name="Ohm R.A."/>
            <person name="Feau N."/>
            <person name="Henrissat B."/>
            <person name="Schoch C.L."/>
            <person name="Horwitz B.A."/>
            <person name="Barry K.W."/>
            <person name="Condon B.J."/>
            <person name="Copeland A.C."/>
            <person name="Dhillon B."/>
            <person name="Glaser F."/>
            <person name="Hesse C.N."/>
            <person name="Kosti I."/>
            <person name="LaButti K."/>
            <person name="Lindquist E.A."/>
            <person name="Lucas S."/>
            <person name="Salamov A.A."/>
            <person name="Bradshaw R.E."/>
            <person name="Ciuffetti L."/>
            <person name="Hamelin R.C."/>
            <person name="Kema G.H.J."/>
            <person name="Lawrence C."/>
            <person name="Scott J.A."/>
            <person name="Spatafora J.W."/>
            <person name="Turgeon B.G."/>
            <person name="de Wit P.J.G.M."/>
            <person name="Zhong S."/>
            <person name="Goodwin S.B."/>
            <person name="Grigoriev I.V."/>
        </authorList>
    </citation>
    <scope>NUCLEOTIDE SEQUENCE [LARGE SCALE GENOMIC DNA]</scope>
    <source>
        <strain evidence="3 4">UAMH 10762</strain>
    </source>
</reference>
<dbReference type="Gene3D" id="2.60.120.10">
    <property type="entry name" value="Jelly Rolls"/>
    <property type="match status" value="1"/>
</dbReference>
<dbReference type="Pfam" id="PF02582">
    <property type="entry name" value="DUF155"/>
    <property type="match status" value="1"/>
</dbReference>
<protein>
    <recommendedName>
        <fullName evidence="2">DUF155 domain-containing protein</fullName>
    </recommendedName>
</protein>
<dbReference type="InterPro" id="IPR003734">
    <property type="entry name" value="DUF155"/>
</dbReference>
<organism evidence="3 4">
    <name type="scientific">Baudoinia panamericana (strain UAMH 10762)</name>
    <name type="common">Angels' share fungus</name>
    <name type="synonym">Baudoinia compniacensis (strain UAMH 10762)</name>
    <dbReference type="NCBI Taxonomy" id="717646"/>
    <lineage>
        <taxon>Eukaryota</taxon>
        <taxon>Fungi</taxon>
        <taxon>Dikarya</taxon>
        <taxon>Ascomycota</taxon>
        <taxon>Pezizomycotina</taxon>
        <taxon>Dothideomycetes</taxon>
        <taxon>Dothideomycetidae</taxon>
        <taxon>Mycosphaerellales</taxon>
        <taxon>Teratosphaeriaceae</taxon>
        <taxon>Baudoinia</taxon>
    </lineage>
</organism>
<dbReference type="GO" id="GO:0070131">
    <property type="term" value="P:positive regulation of mitochondrial translation"/>
    <property type="evidence" value="ECO:0007669"/>
    <property type="project" value="TreeGrafter"/>
</dbReference>
<dbReference type="InterPro" id="IPR051624">
    <property type="entry name" value="RMD1/Sad1-interacting"/>
</dbReference>
<dbReference type="eggNOG" id="KOG2861">
    <property type="taxonomic scope" value="Eukaryota"/>
</dbReference>
<dbReference type="Proteomes" id="UP000011761">
    <property type="component" value="Unassembled WGS sequence"/>
</dbReference>
<dbReference type="OrthoDB" id="242766at2759"/>
<evidence type="ECO:0000313" key="3">
    <source>
        <dbReference type="EMBL" id="EMD00324.1"/>
    </source>
</evidence>
<dbReference type="PANTHER" id="PTHR16255:SF1">
    <property type="entry name" value="REQUIRED FOR MEIOTIC NUCLEAR DIVISION PROTEIN 1 HOMOLOG"/>
    <property type="match status" value="1"/>
</dbReference>
<dbReference type="AlphaFoldDB" id="M2N866"/>
<name>M2N866_BAUPA</name>
<dbReference type="OMA" id="KLGMWEA"/>
<dbReference type="GO" id="GO:0005739">
    <property type="term" value="C:mitochondrion"/>
    <property type="evidence" value="ECO:0007669"/>
    <property type="project" value="UniProtKB-ARBA"/>
</dbReference>
<evidence type="ECO:0000259" key="2">
    <source>
        <dbReference type="Pfam" id="PF02582"/>
    </source>
</evidence>
<dbReference type="InterPro" id="IPR014710">
    <property type="entry name" value="RmlC-like_jellyroll"/>
</dbReference>
<proteinExistence type="inferred from homology"/>
<dbReference type="HOGENOM" id="CLU_011220_0_1_1"/>
<feature type="non-terminal residue" evidence="3">
    <location>
        <position position="374"/>
    </location>
</feature>
<dbReference type="GeneID" id="19115144"/>
<evidence type="ECO:0000313" key="4">
    <source>
        <dbReference type="Proteomes" id="UP000011761"/>
    </source>
</evidence>
<evidence type="ECO:0000256" key="1">
    <source>
        <dbReference type="ARBA" id="ARBA00008306"/>
    </source>
</evidence>
<comment type="similarity">
    <text evidence="1">Belongs to the RMD1/sif2 family.</text>
</comment>
<feature type="non-terminal residue" evidence="3">
    <location>
        <position position="1"/>
    </location>
</feature>
<dbReference type="RefSeq" id="XP_007672824.1">
    <property type="nucleotide sequence ID" value="XM_007674634.1"/>
</dbReference>
<accession>M2N866</accession>
<dbReference type="KEGG" id="bcom:BAUCODRAFT_52365"/>
<sequence>KAARAQVNSTSLKRTAIEAERSRQVIKGSGKRAHVDPGIGTKDVTAYCAAETYNIHVVRHILKQEGYLPDPFNTDLYPQVLHVQTPNYVVKDTETGENKEQGAGDVFVFPSGTVVTWNVSESLAHRIVERLLPKAAENSHLDKLEVEDLEYVEDTSRENSKIIGDTIILGTKASSEASDAEASASGEDQRREVDAVLAKIAFSSALARSTKLAVLENLLSNYFNTTRSIATTLSAGSRLRFSRAFILRKTGELLSLRAQLNLYSELTDSLPDLFWDSPHELGLESYYEQVGRALDVGSRIKLLNERMDYASEIAAVLRERLSEKHSTELEWLIIFLISIEVVFEVWRLWRERVESNDPESTEALLQDFLRRELE</sequence>
<feature type="domain" description="DUF155" evidence="2">
    <location>
        <begin position="106"/>
        <end position="304"/>
    </location>
</feature>
<keyword evidence="4" id="KW-1185">Reference proteome</keyword>
<dbReference type="EMBL" id="KB445551">
    <property type="protein sequence ID" value="EMD00324.1"/>
    <property type="molecule type" value="Genomic_DNA"/>
</dbReference>